<dbReference type="AlphaFoldDB" id="A0A3Q3JDF5"/>
<keyword evidence="1" id="KW-0812">Transmembrane</keyword>
<evidence type="ECO:0000313" key="3">
    <source>
        <dbReference type="Proteomes" id="UP000261600"/>
    </source>
</evidence>
<keyword evidence="1" id="KW-0472">Membrane</keyword>
<keyword evidence="1" id="KW-1133">Transmembrane helix</keyword>
<protein>
    <submittedName>
        <fullName evidence="2">Uncharacterized protein</fullName>
    </submittedName>
</protein>
<name>A0A3Q3JDF5_MONAL</name>
<feature type="transmembrane region" description="Helical" evidence="1">
    <location>
        <begin position="12"/>
        <end position="34"/>
    </location>
</feature>
<keyword evidence="3" id="KW-1185">Reference proteome</keyword>
<evidence type="ECO:0000256" key="1">
    <source>
        <dbReference type="SAM" id="Phobius"/>
    </source>
</evidence>
<dbReference type="Ensembl" id="ENSMALT00000011981.1">
    <property type="protein sequence ID" value="ENSMALP00000011732.1"/>
    <property type="gene ID" value="ENSMALG00000008343.1"/>
</dbReference>
<evidence type="ECO:0000313" key="2">
    <source>
        <dbReference type="Ensembl" id="ENSMALP00000011732.1"/>
    </source>
</evidence>
<reference evidence="2" key="1">
    <citation type="submission" date="2025-08" db="UniProtKB">
        <authorList>
            <consortium name="Ensembl"/>
        </authorList>
    </citation>
    <scope>IDENTIFICATION</scope>
</reference>
<sequence>SSNVYIGGLKFLSPTFLACWCVFVWWLLILLFAAQITSVDCHSRFYLLLGQLHALIKYLEEFLRLVVPR</sequence>
<reference evidence="2" key="2">
    <citation type="submission" date="2025-09" db="UniProtKB">
        <authorList>
            <consortium name="Ensembl"/>
        </authorList>
    </citation>
    <scope>IDENTIFICATION</scope>
</reference>
<proteinExistence type="predicted"/>
<dbReference type="Proteomes" id="UP000261600">
    <property type="component" value="Unplaced"/>
</dbReference>
<accession>A0A3Q3JDF5</accession>
<organism evidence="2 3">
    <name type="scientific">Monopterus albus</name>
    <name type="common">Swamp eel</name>
    <dbReference type="NCBI Taxonomy" id="43700"/>
    <lineage>
        <taxon>Eukaryota</taxon>
        <taxon>Metazoa</taxon>
        <taxon>Chordata</taxon>
        <taxon>Craniata</taxon>
        <taxon>Vertebrata</taxon>
        <taxon>Euteleostomi</taxon>
        <taxon>Actinopterygii</taxon>
        <taxon>Neopterygii</taxon>
        <taxon>Teleostei</taxon>
        <taxon>Neoteleostei</taxon>
        <taxon>Acanthomorphata</taxon>
        <taxon>Anabantaria</taxon>
        <taxon>Synbranchiformes</taxon>
        <taxon>Synbranchidae</taxon>
        <taxon>Monopterus</taxon>
    </lineage>
</organism>